<dbReference type="GO" id="GO:0006355">
    <property type="term" value="P:regulation of DNA-templated transcription"/>
    <property type="evidence" value="ECO:0007669"/>
    <property type="project" value="TreeGrafter"/>
</dbReference>
<evidence type="ECO:0000259" key="1">
    <source>
        <dbReference type="PROSITE" id="PS50290"/>
    </source>
</evidence>
<evidence type="ECO:0000313" key="3">
    <source>
        <dbReference type="Proteomes" id="UP000053890"/>
    </source>
</evidence>
<sequence length="168" mass="18818">MVPSIVPGKPELFHNEPVPFRFTPNFQRFIGPHGTEGLLTSSLMAIARALTESEYDLEHRLSIFVGEEIRTWFAMSKTEPRANLRDYMLGAVDNVTRKARVLSCKLEREKPPSAVTPVCASITQLLLAATAPQNLSQTDPQWAREDLAALEKDYEEVADEVVAEGEEY</sequence>
<dbReference type="GeneID" id="28975323"/>
<dbReference type="InterPro" id="IPR000403">
    <property type="entry name" value="PI3/4_kinase_cat_dom"/>
</dbReference>
<dbReference type="STRING" id="578459.A0A0P9EL25"/>
<dbReference type="PANTHER" id="PTHR11139:SF1">
    <property type="entry name" value="TRANSFORMATION_TRANSCRIPTION DOMAIN-ASSOCIATED PROTEIN"/>
    <property type="match status" value="1"/>
</dbReference>
<dbReference type="OMA" id="VACKVER"/>
<proteinExistence type="predicted"/>
<evidence type="ECO:0000313" key="2">
    <source>
        <dbReference type="EMBL" id="KPV72409.1"/>
    </source>
</evidence>
<name>A0A0P9EL25_RHOGW</name>
<dbReference type="RefSeq" id="XP_018268458.1">
    <property type="nucleotide sequence ID" value="XM_018414875.1"/>
</dbReference>
<dbReference type="GO" id="GO:0006281">
    <property type="term" value="P:DNA repair"/>
    <property type="evidence" value="ECO:0007669"/>
    <property type="project" value="TreeGrafter"/>
</dbReference>
<accession>A0A0P9EL25</accession>
<dbReference type="GO" id="GO:0005634">
    <property type="term" value="C:nucleus"/>
    <property type="evidence" value="ECO:0007669"/>
    <property type="project" value="TreeGrafter"/>
</dbReference>
<feature type="domain" description="PI3K/PI4K catalytic" evidence="1">
    <location>
        <begin position="1"/>
        <end position="116"/>
    </location>
</feature>
<reference evidence="2 3" key="1">
    <citation type="journal article" date="2015" name="Front. Microbiol.">
        <title>Genome sequence of the plant growth promoting endophytic yeast Rhodotorula graminis WP1.</title>
        <authorList>
            <person name="Firrincieli A."/>
            <person name="Otillar R."/>
            <person name="Salamov A."/>
            <person name="Schmutz J."/>
            <person name="Khan Z."/>
            <person name="Redman R.S."/>
            <person name="Fleck N.D."/>
            <person name="Lindquist E."/>
            <person name="Grigoriev I.V."/>
            <person name="Doty S.L."/>
        </authorList>
    </citation>
    <scope>NUCLEOTIDE SEQUENCE [LARGE SCALE GENOMIC DNA]</scope>
    <source>
        <strain evidence="2 3">WP1</strain>
    </source>
</reference>
<gene>
    <name evidence="2" type="ORF">RHOBADRAFT_46860</name>
</gene>
<dbReference type="Proteomes" id="UP000053890">
    <property type="component" value="Unassembled WGS sequence"/>
</dbReference>
<dbReference type="GO" id="GO:0000124">
    <property type="term" value="C:SAGA complex"/>
    <property type="evidence" value="ECO:0007669"/>
    <property type="project" value="TreeGrafter"/>
</dbReference>
<dbReference type="EMBL" id="KQ474087">
    <property type="protein sequence ID" value="KPV72409.1"/>
    <property type="molecule type" value="Genomic_DNA"/>
</dbReference>
<dbReference type="InterPro" id="IPR050517">
    <property type="entry name" value="DDR_Repair_Kinase"/>
</dbReference>
<organism evidence="2 3">
    <name type="scientific">Rhodotorula graminis (strain WP1)</name>
    <dbReference type="NCBI Taxonomy" id="578459"/>
    <lineage>
        <taxon>Eukaryota</taxon>
        <taxon>Fungi</taxon>
        <taxon>Dikarya</taxon>
        <taxon>Basidiomycota</taxon>
        <taxon>Pucciniomycotina</taxon>
        <taxon>Microbotryomycetes</taxon>
        <taxon>Sporidiobolales</taxon>
        <taxon>Sporidiobolaceae</taxon>
        <taxon>Rhodotorula</taxon>
    </lineage>
</organism>
<keyword evidence="3" id="KW-1185">Reference proteome</keyword>
<dbReference type="PANTHER" id="PTHR11139">
    <property type="entry name" value="ATAXIA TELANGIECTASIA MUTATED ATM -RELATED"/>
    <property type="match status" value="1"/>
</dbReference>
<dbReference type="GO" id="GO:0035267">
    <property type="term" value="C:NuA4 histone acetyltransferase complex"/>
    <property type="evidence" value="ECO:0007669"/>
    <property type="project" value="TreeGrafter"/>
</dbReference>
<dbReference type="SUPFAM" id="SSF56112">
    <property type="entry name" value="Protein kinase-like (PK-like)"/>
    <property type="match status" value="1"/>
</dbReference>
<dbReference type="InterPro" id="IPR011009">
    <property type="entry name" value="Kinase-like_dom_sf"/>
</dbReference>
<dbReference type="PROSITE" id="PS50290">
    <property type="entry name" value="PI3_4_KINASE_3"/>
    <property type="match status" value="1"/>
</dbReference>
<dbReference type="OrthoDB" id="5570127at2759"/>
<dbReference type="AlphaFoldDB" id="A0A0P9EL25"/>
<protein>
    <recommendedName>
        <fullName evidence="1">PI3K/PI4K catalytic domain-containing protein</fullName>
    </recommendedName>
</protein>